<dbReference type="AlphaFoldDB" id="A0A067RDE4"/>
<feature type="compositionally biased region" description="Polar residues" evidence="2">
    <location>
        <begin position="342"/>
        <end position="351"/>
    </location>
</feature>
<evidence type="ECO:0000313" key="3">
    <source>
        <dbReference type="EMBL" id="KDR21787.1"/>
    </source>
</evidence>
<feature type="compositionally biased region" description="Polar residues" evidence="2">
    <location>
        <begin position="321"/>
        <end position="330"/>
    </location>
</feature>
<dbReference type="EMBL" id="KK852539">
    <property type="protein sequence ID" value="KDR21787.1"/>
    <property type="molecule type" value="Genomic_DNA"/>
</dbReference>
<reference evidence="3 4" key="1">
    <citation type="journal article" date="2014" name="Nat. Commun.">
        <title>Molecular traces of alternative social organization in a termite genome.</title>
        <authorList>
            <person name="Terrapon N."/>
            <person name="Li C."/>
            <person name="Robertson H.M."/>
            <person name="Ji L."/>
            <person name="Meng X."/>
            <person name="Booth W."/>
            <person name="Chen Z."/>
            <person name="Childers C.P."/>
            <person name="Glastad K.M."/>
            <person name="Gokhale K."/>
            <person name="Gowin J."/>
            <person name="Gronenberg W."/>
            <person name="Hermansen R.A."/>
            <person name="Hu H."/>
            <person name="Hunt B.G."/>
            <person name="Huylmans A.K."/>
            <person name="Khalil S.M."/>
            <person name="Mitchell R.D."/>
            <person name="Munoz-Torres M.C."/>
            <person name="Mustard J.A."/>
            <person name="Pan H."/>
            <person name="Reese J.T."/>
            <person name="Scharf M.E."/>
            <person name="Sun F."/>
            <person name="Vogel H."/>
            <person name="Xiao J."/>
            <person name="Yang W."/>
            <person name="Yang Z."/>
            <person name="Yang Z."/>
            <person name="Zhou J."/>
            <person name="Zhu J."/>
            <person name="Brent C.S."/>
            <person name="Elsik C.G."/>
            <person name="Goodisman M.A."/>
            <person name="Liberles D.A."/>
            <person name="Roe R.M."/>
            <person name="Vargo E.L."/>
            <person name="Vilcinskas A."/>
            <person name="Wang J."/>
            <person name="Bornberg-Bauer E."/>
            <person name="Korb J."/>
            <person name="Zhang G."/>
            <person name="Liebig J."/>
        </authorList>
    </citation>
    <scope>NUCLEOTIDE SEQUENCE [LARGE SCALE GENOMIC DNA]</scope>
    <source>
        <tissue evidence="3">Whole organism</tissue>
    </source>
</reference>
<evidence type="ECO:0000256" key="1">
    <source>
        <dbReference type="SAM" id="Coils"/>
    </source>
</evidence>
<protein>
    <submittedName>
        <fullName evidence="3">Uncharacterized protein</fullName>
    </submittedName>
</protein>
<dbReference type="eggNOG" id="ENOG502S0MC">
    <property type="taxonomic scope" value="Eukaryota"/>
</dbReference>
<accession>A0A067RDE4</accession>
<sequence>MEKASKALRRSSVRLKSMSSGHRELNMVISELRDVRSTAKAFAMAQNTAAQDMLKWSLNEENPAIQDTFVQLSELNALWTEVQKEFADHLKEFITNFEMILEGEHHIDQARTHVTACEMKASKFRKELKKASKRGSAEEAQQMEIKLAQAERSCDQAQFEVLDRIQENEAVKLIRVKEGLLKISDSYLELAHKCHVIHEAHRDIAYQIPDVHSKGLHEMRYSGSGLAQQAVLRAKEQVRVYSRQAPSMVPCAPIHEGPPPPYSPTNHTNSTPYNPHYTPQSFSPEAQGLDFASENLNPFHINPQTFGSHRSLETSEDGSIRETSPNTNPFNEEDARNRFPDSCTQNLSSNDDVGRHPDYEEDLAGAVGRVKT</sequence>
<keyword evidence="4" id="KW-1185">Reference proteome</keyword>
<feature type="region of interest" description="Disordered" evidence="2">
    <location>
        <begin position="299"/>
        <end position="372"/>
    </location>
</feature>
<dbReference type="SUPFAM" id="SSF103657">
    <property type="entry name" value="BAR/IMD domain-like"/>
    <property type="match status" value="1"/>
</dbReference>
<evidence type="ECO:0000313" key="4">
    <source>
        <dbReference type="Proteomes" id="UP000027135"/>
    </source>
</evidence>
<feature type="coiled-coil region" evidence="1">
    <location>
        <begin position="133"/>
        <end position="160"/>
    </location>
</feature>
<keyword evidence="1" id="KW-0175">Coiled coil</keyword>
<dbReference type="OMA" id="DVRHMIY"/>
<dbReference type="OrthoDB" id="5803434at2759"/>
<organism evidence="3 4">
    <name type="scientific">Zootermopsis nevadensis</name>
    <name type="common">Dampwood termite</name>
    <dbReference type="NCBI Taxonomy" id="136037"/>
    <lineage>
        <taxon>Eukaryota</taxon>
        <taxon>Metazoa</taxon>
        <taxon>Ecdysozoa</taxon>
        <taxon>Arthropoda</taxon>
        <taxon>Hexapoda</taxon>
        <taxon>Insecta</taxon>
        <taxon>Pterygota</taxon>
        <taxon>Neoptera</taxon>
        <taxon>Polyneoptera</taxon>
        <taxon>Dictyoptera</taxon>
        <taxon>Blattodea</taxon>
        <taxon>Blattoidea</taxon>
        <taxon>Termitoidae</taxon>
        <taxon>Termopsidae</taxon>
        <taxon>Zootermopsis</taxon>
    </lineage>
</organism>
<dbReference type="InParanoid" id="A0A067RDE4"/>
<proteinExistence type="predicted"/>
<gene>
    <name evidence="3" type="ORF">L798_03332</name>
</gene>
<dbReference type="STRING" id="136037.A0A067RDE4"/>
<dbReference type="InterPro" id="IPR027267">
    <property type="entry name" value="AH/BAR_dom_sf"/>
</dbReference>
<evidence type="ECO:0000256" key="2">
    <source>
        <dbReference type="SAM" id="MobiDB-lite"/>
    </source>
</evidence>
<dbReference type="Gene3D" id="1.20.1270.60">
    <property type="entry name" value="Arfaptin homology (AH) domain/BAR domain"/>
    <property type="match status" value="1"/>
</dbReference>
<dbReference type="Proteomes" id="UP000027135">
    <property type="component" value="Unassembled WGS sequence"/>
</dbReference>
<name>A0A067RDE4_ZOONE</name>